<protein>
    <recommendedName>
        <fullName evidence="3">CCHC-type domain-containing protein</fullName>
    </recommendedName>
</protein>
<dbReference type="SUPFAM" id="SSF57756">
    <property type="entry name" value="Retrovirus zinc finger-like domains"/>
    <property type="match status" value="1"/>
</dbReference>
<dbReference type="PANTHER" id="PTHR31286:SF178">
    <property type="entry name" value="DUF4283 DOMAIN-CONTAINING PROTEIN"/>
    <property type="match status" value="1"/>
</dbReference>
<evidence type="ECO:0000313" key="4">
    <source>
        <dbReference type="EMBL" id="CAB4270028.1"/>
    </source>
</evidence>
<dbReference type="PROSITE" id="PS50158">
    <property type="entry name" value="ZF_CCHC"/>
    <property type="match status" value="1"/>
</dbReference>
<organism evidence="4 5">
    <name type="scientific">Prunus armeniaca</name>
    <name type="common">Apricot</name>
    <name type="synonym">Armeniaca vulgaris</name>
    <dbReference type="NCBI Taxonomy" id="36596"/>
    <lineage>
        <taxon>Eukaryota</taxon>
        <taxon>Viridiplantae</taxon>
        <taxon>Streptophyta</taxon>
        <taxon>Embryophyta</taxon>
        <taxon>Tracheophyta</taxon>
        <taxon>Spermatophyta</taxon>
        <taxon>Magnoliopsida</taxon>
        <taxon>eudicotyledons</taxon>
        <taxon>Gunneridae</taxon>
        <taxon>Pentapetalae</taxon>
        <taxon>rosids</taxon>
        <taxon>fabids</taxon>
        <taxon>Rosales</taxon>
        <taxon>Rosaceae</taxon>
        <taxon>Amygdaloideae</taxon>
        <taxon>Amygdaleae</taxon>
        <taxon>Prunus</taxon>
    </lineage>
</organism>
<evidence type="ECO:0000313" key="5">
    <source>
        <dbReference type="Proteomes" id="UP000507222"/>
    </source>
</evidence>
<evidence type="ECO:0000256" key="2">
    <source>
        <dbReference type="SAM" id="MobiDB-lite"/>
    </source>
</evidence>
<keyword evidence="1" id="KW-0479">Metal-binding</keyword>
<dbReference type="GO" id="GO:0003676">
    <property type="term" value="F:nucleic acid binding"/>
    <property type="evidence" value="ECO:0007669"/>
    <property type="project" value="InterPro"/>
</dbReference>
<dbReference type="AlphaFoldDB" id="A0A6J5U668"/>
<feature type="region of interest" description="Disordered" evidence="2">
    <location>
        <begin position="347"/>
        <end position="377"/>
    </location>
</feature>
<keyword evidence="1" id="KW-0862">Zinc</keyword>
<dbReference type="InterPro" id="IPR001878">
    <property type="entry name" value="Znf_CCHC"/>
</dbReference>
<evidence type="ECO:0000256" key="1">
    <source>
        <dbReference type="PROSITE-ProRule" id="PRU00047"/>
    </source>
</evidence>
<keyword evidence="1" id="KW-0863">Zinc-finger</keyword>
<accession>A0A6J5U668</accession>
<dbReference type="InterPro" id="IPR040256">
    <property type="entry name" value="At4g02000-like"/>
</dbReference>
<dbReference type="GO" id="GO:0008270">
    <property type="term" value="F:zinc ion binding"/>
    <property type="evidence" value="ECO:0007669"/>
    <property type="project" value="UniProtKB-KW"/>
</dbReference>
<dbReference type="PANTHER" id="PTHR31286">
    <property type="entry name" value="GLYCINE-RICH CELL WALL STRUCTURAL PROTEIN 1.8-LIKE"/>
    <property type="match status" value="1"/>
</dbReference>
<evidence type="ECO:0000259" key="3">
    <source>
        <dbReference type="PROSITE" id="PS50158"/>
    </source>
</evidence>
<dbReference type="Pfam" id="PF14111">
    <property type="entry name" value="DUF4283"/>
    <property type="match status" value="1"/>
</dbReference>
<dbReference type="EMBL" id="CAEKDK010000002">
    <property type="protein sequence ID" value="CAB4270028.1"/>
    <property type="molecule type" value="Genomic_DNA"/>
</dbReference>
<feature type="compositionally biased region" description="Basic and acidic residues" evidence="2">
    <location>
        <begin position="347"/>
        <end position="356"/>
    </location>
</feature>
<gene>
    <name evidence="4" type="ORF">CURHAP_LOCUS15980</name>
</gene>
<feature type="compositionally biased region" description="Polar residues" evidence="2">
    <location>
        <begin position="359"/>
        <end position="377"/>
    </location>
</feature>
<dbReference type="InterPro" id="IPR036875">
    <property type="entry name" value="Znf_CCHC_sf"/>
</dbReference>
<dbReference type="Proteomes" id="UP000507222">
    <property type="component" value="Unassembled WGS sequence"/>
</dbReference>
<dbReference type="InterPro" id="IPR025558">
    <property type="entry name" value="DUF4283"/>
</dbReference>
<name>A0A6J5U668_PRUAR</name>
<proteinExistence type="predicted"/>
<sequence>MATSATDDLVVQLEGSLGLSSLEQGPKLVGAVIAEKMPNRGAIKNILRSAWKDFGEARITWVQDNLFSITVQDEDMATKILNNGPWSVAKQCFSVKRWPMDLAIEEVNVGLVPFWVQIRGVPLNLCTKENIEKLGDKAGDVLEYDCPIQARGYLRVRVLVNTANPLVPGFWLQRVEGKETWVEFQYERLADLCYKCGRIGHLNNDCRFEQTPQGSATYGTWTRARIIREMHDQPKPAMVPTRERRRASTVRPCTQTFEMERGSYTREEGVITSNQGTDSVRQQSQMGLSQSTRYGTLQQVGNRDTVILAGSDNDQSQPLNLGSGMYNRAPRPALLLGHVHYEREQATPFGPRREGDPSASHSLEEQNPSASVYGPISQSGLEATRGLTNKGCPARVTLHAENEENWRHWNLRRKKSQNYEAN</sequence>
<dbReference type="Pfam" id="PF14392">
    <property type="entry name" value="zf-CCHC_4"/>
    <property type="match status" value="1"/>
</dbReference>
<reference evidence="4 5" key="1">
    <citation type="submission" date="2020-05" db="EMBL/GenBank/DDBJ databases">
        <authorList>
            <person name="Campoy J."/>
            <person name="Schneeberger K."/>
            <person name="Spophaly S."/>
        </authorList>
    </citation>
    <scope>NUCLEOTIDE SEQUENCE [LARGE SCALE GENOMIC DNA]</scope>
    <source>
        <strain evidence="4">PruArmRojPasFocal</strain>
    </source>
</reference>
<dbReference type="InterPro" id="IPR025836">
    <property type="entry name" value="Zn_knuckle_CX2CX4HX4C"/>
</dbReference>
<feature type="domain" description="CCHC-type" evidence="3">
    <location>
        <begin position="193"/>
        <end position="207"/>
    </location>
</feature>